<dbReference type="Proteomes" id="UP001286456">
    <property type="component" value="Unassembled WGS sequence"/>
</dbReference>
<evidence type="ECO:0000256" key="11">
    <source>
        <dbReference type="ARBA" id="ARBA00048778"/>
    </source>
</evidence>
<dbReference type="GO" id="GO:0005524">
    <property type="term" value="F:ATP binding"/>
    <property type="evidence" value="ECO:0007669"/>
    <property type="project" value="UniProtKB-KW"/>
</dbReference>
<dbReference type="InterPro" id="IPR027417">
    <property type="entry name" value="P-loop_NTPase"/>
</dbReference>
<dbReference type="InterPro" id="IPR003593">
    <property type="entry name" value="AAA+_ATPase"/>
</dbReference>
<keyword evidence="5" id="KW-0999">Mitochondrion inner membrane</keyword>
<dbReference type="SUPFAM" id="SSF52540">
    <property type="entry name" value="P-loop containing nucleoside triphosphate hydrolases"/>
    <property type="match status" value="1"/>
</dbReference>
<comment type="catalytic activity">
    <reaction evidence="11">
        <text>ATP + H2O = ADP + phosphate + H(+)</text>
        <dbReference type="Rhea" id="RHEA:13065"/>
        <dbReference type="ChEBI" id="CHEBI:15377"/>
        <dbReference type="ChEBI" id="CHEBI:15378"/>
        <dbReference type="ChEBI" id="CHEBI:30616"/>
        <dbReference type="ChEBI" id="CHEBI:43474"/>
        <dbReference type="ChEBI" id="CHEBI:456216"/>
    </reaction>
    <physiologicalReaction direction="left-to-right" evidence="11">
        <dbReference type="Rhea" id="RHEA:13066"/>
    </physiologicalReaction>
</comment>
<evidence type="ECO:0000256" key="13">
    <source>
        <dbReference type="SAM" id="Phobius"/>
    </source>
</evidence>
<feature type="compositionally biased region" description="Basic and acidic residues" evidence="12">
    <location>
        <begin position="575"/>
        <end position="614"/>
    </location>
</feature>
<dbReference type="InterPro" id="IPR003960">
    <property type="entry name" value="ATPase_AAA_CS"/>
</dbReference>
<dbReference type="PROSITE" id="PS00674">
    <property type="entry name" value="AAA"/>
    <property type="match status" value="1"/>
</dbReference>
<keyword evidence="17" id="KW-1185">Reference proteome</keyword>
<feature type="region of interest" description="Disordered" evidence="12">
    <location>
        <begin position="708"/>
        <end position="735"/>
    </location>
</feature>
<keyword evidence="6" id="KW-0378">Hydrolase</keyword>
<comment type="caution">
    <text evidence="16">The sequence shown here is derived from an EMBL/GenBank/DDBJ whole genome shotgun (WGS) entry which is preliminary data.</text>
</comment>
<dbReference type="InterPro" id="IPR014851">
    <property type="entry name" value="BCS1_N"/>
</dbReference>
<dbReference type="SMART" id="SM01024">
    <property type="entry name" value="BCS1_N"/>
    <property type="match status" value="1"/>
</dbReference>
<evidence type="ECO:0000256" key="3">
    <source>
        <dbReference type="ARBA" id="ARBA00022692"/>
    </source>
</evidence>
<reference evidence="16" key="1">
    <citation type="journal article" date="2023" name="Mol. Phylogenet. Evol.">
        <title>Genome-scale phylogeny and comparative genomics of the fungal order Sordariales.</title>
        <authorList>
            <person name="Hensen N."/>
            <person name="Bonometti L."/>
            <person name="Westerberg I."/>
            <person name="Brannstrom I.O."/>
            <person name="Guillou S."/>
            <person name="Cros-Aarteil S."/>
            <person name="Calhoun S."/>
            <person name="Haridas S."/>
            <person name="Kuo A."/>
            <person name="Mondo S."/>
            <person name="Pangilinan J."/>
            <person name="Riley R."/>
            <person name="LaButti K."/>
            <person name="Andreopoulos B."/>
            <person name="Lipzen A."/>
            <person name="Chen C."/>
            <person name="Yan M."/>
            <person name="Daum C."/>
            <person name="Ng V."/>
            <person name="Clum A."/>
            <person name="Steindorff A."/>
            <person name="Ohm R.A."/>
            <person name="Martin F."/>
            <person name="Silar P."/>
            <person name="Natvig D.O."/>
            <person name="Lalanne C."/>
            <person name="Gautier V."/>
            <person name="Ament-Velasquez S.L."/>
            <person name="Kruys A."/>
            <person name="Hutchinson M.I."/>
            <person name="Powell A.J."/>
            <person name="Barry K."/>
            <person name="Miller A.N."/>
            <person name="Grigoriev I.V."/>
            <person name="Debuchy R."/>
            <person name="Gladieux P."/>
            <person name="Hiltunen Thoren M."/>
            <person name="Johannesson H."/>
        </authorList>
    </citation>
    <scope>NUCLEOTIDE SEQUENCE</scope>
    <source>
        <strain evidence="16">SMH4131-1</strain>
    </source>
</reference>
<dbReference type="GO" id="GO:0016887">
    <property type="term" value="F:ATP hydrolysis activity"/>
    <property type="evidence" value="ECO:0007669"/>
    <property type="project" value="InterPro"/>
</dbReference>
<feature type="transmembrane region" description="Helical" evidence="13">
    <location>
        <begin position="56"/>
        <end position="76"/>
    </location>
</feature>
<proteinExistence type="inferred from homology"/>
<dbReference type="AlphaFoldDB" id="A0AAE0IZN8"/>
<evidence type="ECO:0000256" key="1">
    <source>
        <dbReference type="ARBA" id="ARBA00004434"/>
    </source>
</evidence>
<dbReference type="EMBL" id="JAUEPO010000002">
    <property type="protein sequence ID" value="KAK3333852.1"/>
    <property type="molecule type" value="Genomic_DNA"/>
</dbReference>
<evidence type="ECO:0000256" key="6">
    <source>
        <dbReference type="ARBA" id="ARBA00022801"/>
    </source>
</evidence>
<gene>
    <name evidence="16" type="ORF">B0T19DRAFT_355972</name>
</gene>
<evidence type="ECO:0000256" key="5">
    <source>
        <dbReference type="ARBA" id="ARBA00022792"/>
    </source>
</evidence>
<reference evidence="16" key="2">
    <citation type="submission" date="2023-06" db="EMBL/GenBank/DDBJ databases">
        <authorList>
            <consortium name="Lawrence Berkeley National Laboratory"/>
            <person name="Haridas S."/>
            <person name="Hensen N."/>
            <person name="Bonometti L."/>
            <person name="Westerberg I."/>
            <person name="Brannstrom I.O."/>
            <person name="Guillou S."/>
            <person name="Cros-Aarteil S."/>
            <person name="Calhoun S."/>
            <person name="Kuo A."/>
            <person name="Mondo S."/>
            <person name="Pangilinan J."/>
            <person name="Riley R."/>
            <person name="Labutti K."/>
            <person name="Andreopoulos B."/>
            <person name="Lipzen A."/>
            <person name="Chen C."/>
            <person name="Yanf M."/>
            <person name="Daum C."/>
            <person name="Ng V."/>
            <person name="Clum A."/>
            <person name="Steindorff A."/>
            <person name="Ohm R."/>
            <person name="Martin F."/>
            <person name="Silar P."/>
            <person name="Natvig D."/>
            <person name="Lalanne C."/>
            <person name="Gautier V."/>
            <person name="Ament-Velasquez S.L."/>
            <person name="Kruys A."/>
            <person name="Hutchinson M.I."/>
            <person name="Powell A.J."/>
            <person name="Barry K."/>
            <person name="Miller A.N."/>
            <person name="Grigoriev I.V."/>
            <person name="Debuchy R."/>
            <person name="Gladieux P."/>
            <person name="Thoren M.H."/>
            <person name="Johannesson H."/>
        </authorList>
    </citation>
    <scope>NUCLEOTIDE SEQUENCE</scope>
    <source>
        <strain evidence="16">SMH4131-1</strain>
    </source>
</reference>
<keyword evidence="10 13" id="KW-0472">Membrane</keyword>
<name>A0AAE0IZN8_9PEZI</name>
<feature type="region of interest" description="Disordered" evidence="12">
    <location>
        <begin position="365"/>
        <end position="397"/>
    </location>
</feature>
<evidence type="ECO:0000256" key="7">
    <source>
        <dbReference type="ARBA" id="ARBA00022840"/>
    </source>
</evidence>
<feature type="domain" description="BCS1 N-terminal" evidence="15">
    <location>
        <begin position="63"/>
        <end position="263"/>
    </location>
</feature>
<comment type="similarity">
    <text evidence="2">Belongs to the AAA ATPase family. BCS1 subfamily.</text>
</comment>
<dbReference type="GO" id="GO:0005743">
    <property type="term" value="C:mitochondrial inner membrane"/>
    <property type="evidence" value="ECO:0007669"/>
    <property type="project" value="UniProtKB-SubCell"/>
</dbReference>
<dbReference type="InterPro" id="IPR057495">
    <property type="entry name" value="AAA_lid_BCS1"/>
</dbReference>
<evidence type="ECO:0000313" key="17">
    <source>
        <dbReference type="Proteomes" id="UP001286456"/>
    </source>
</evidence>
<evidence type="ECO:0000256" key="2">
    <source>
        <dbReference type="ARBA" id="ARBA00007448"/>
    </source>
</evidence>
<dbReference type="Pfam" id="PF00004">
    <property type="entry name" value="AAA"/>
    <property type="match status" value="2"/>
</dbReference>
<dbReference type="Pfam" id="PF08740">
    <property type="entry name" value="BCS1_N"/>
    <property type="match status" value="1"/>
</dbReference>
<evidence type="ECO:0000259" key="14">
    <source>
        <dbReference type="SMART" id="SM00382"/>
    </source>
</evidence>
<keyword evidence="7" id="KW-0067">ATP-binding</keyword>
<evidence type="ECO:0000313" key="16">
    <source>
        <dbReference type="EMBL" id="KAK3333852.1"/>
    </source>
</evidence>
<dbReference type="PANTHER" id="PTHR23070">
    <property type="entry name" value="BCS1 AAA-TYPE ATPASE"/>
    <property type="match status" value="1"/>
</dbReference>
<feature type="compositionally biased region" description="Basic residues" evidence="12">
    <location>
        <begin position="615"/>
        <end position="636"/>
    </location>
</feature>
<dbReference type="InterPro" id="IPR003959">
    <property type="entry name" value="ATPase_AAA_core"/>
</dbReference>
<evidence type="ECO:0000259" key="15">
    <source>
        <dbReference type="SMART" id="SM01024"/>
    </source>
</evidence>
<feature type="transmembrane region" description="Helical" evidence="13">
    <location>
        <begin position="31"/>
        <end position="49"/>
    </location>
</feature>
<organism evidence="16 17">
    <name type="scientific">Cercophora scortea</name>
    <dbReference type="NCBI Taxonomy" id="314031"/>
    <lineage>
        <taxon>Eukaryota</taxon>
        <taxon>Fungi</taxon>
        <taxon>Dikarya</taxon>
        <taxon>Ascomycota</taxon>
        <taxon>Pezizomycotina</taxon>
        <taxon>Sordariomycetes</taxon>
        <taxon>Sordariomycetidae</taxon>
        <taxon>Sordariales</taxon>
        <taxon>Lasiosphaeriaceae</taxon>
        <taxon>Cercophora</taxon>
    </lineage>
</organism>
<dbReference type="Gene3D" id="3.40.50.300">
    <property type="entry name" value="P-loop containing nucleotide triphosphate hydrolases"/>
    <property type="match status" value="1"/>
</dbReference>
<keyword evidence="9" id="KW-0496">Mitochondrion</keyword>
<dbReference type="Pfam" id="PF25426">
    <property type="entry name" value="AAA_lid_BCS1"/>
    <property type="match status" value="1"/>
</dbReference>
<evidence type="ECO:0000256" key="8">
    <source>
        <dbReference type="ARBA" id="ARBA00022989"/>
    </source>
</evidence>
<feature type="compositionally biased region" description="Acidic residues" evidence="12">
    <location>
        <begin position="641"/>
        <end position="654"/>
    </location>
</feature>
<keyword evidence="8 13" id="KW-1133">Transmembrane helix</keyword>
<keyword evidence="3 13" id="KW-0812">Transmembrane</keyword>
<evidence type="ECO:0000256" key="10">
    <source>
        <dbReference type="ARBA" id="ARBA00023136"/>
    </source>
</evidence>
<dbReference type="SMART" id="SM00382">
    <property type="entry name" value="AAA"/>
    <property type="match status" value="1"/>
</dbReference>
<evidence type="ECO:0000256" key="12">
    <source>
        <dbReference type="SAM" id="MobiDB-lite"/>
    </source>
</evidence>
<evidence type="ECO:0000256" key="4">
    <source>
        <dbReference type="ARBA" id="ARBA00022741"/>
    </source>
</evidence>
<protein>
    <submittedName>
        <fullName evidence="16">BCS1 N terminal-domain-containing protein</fullName>
    </submittedName>
</protein>
<feature type="domain" description="AAA+ ATPase" evidence="14">
    <location>
        <begin position="296"/>
        <end position="455"/>
    </location>
</feature>
<comment type="subcellular location">
    <subcellularLocation>
        <location evidence="1">Mitochondrion inner membrane</location>
        <topology evidence="1">Single-pass membrane protein</topology>
    </subcellularLocation>
</comment>
<dbReference type="InterPro" id="IPR050747">
    <property type="entry name" value="Mitochondrial_chaperone_BCS1"/>
</dbReference>
<feature type="region of interest" description="Disordered" evidence="12">
    <location>
        <begin position="575"/>
        <end position="690"/>
    </location>
</feature>
<accession>A0AAE0IZN8</accession>
<sequence>MESTLLPSQSGDGAGAGGAFATGLPSAAPQYILLDFFFPGFSVFSAAVTKYLHIDLNVYIPLVLLGACLTFAWRSLSETFWQTVESHAMSVVDIRTDDEIYNMLMTWVAAQRFAQGARRFVVNTNLSSRSWFAWRWENDEDNEADDGTVDDATTSGKKKKALAYTPTFGSHWFWYRGRLLIFRRTQNRESNGFLVASEREEISISCFGRNPWILKELLHEAREAYVKRDQAKTLIYRGSSKNPGGEPTWQRCMARTSRPFSTVILNEKVKKDLIDDVTDYLHPATRRWYSNRGIPYRRGYLLHGPPGTGKSSLSLALAGFFKMRIYIVSLSSVTSNEENLAALFAELPRRCVVLLEDIDTAGLTHTRENNASTSTSGGDGGASDMVPGQVTPGKDAAATNNVGRLSLSGLLNILDGVASQEGRVLIMTTNHVEKLDKALIRPGRVDMIVKFDRADHGMTAAIFRAIFAPLEGDDAPVPSTADITATNKLLLARPLDPEAEKKKAAEAAEAARKKDEIIARVGKLAEEFAAKVPEHEFSPAEIQGFLLKNKRNPEAAVEGADKWIVERRKERQEKEILDAEKKKEEEKKKKEEEEKKKKEEEEEKKKKEEEEKKEKKEKRKEAKRKAKKASRRSKRHSGSDDSSDSSDEGSESEAEESKAGKKKRKSAGEEKDKAAVVTGEATKAEAEAEAEAIPTVVVVEAEAKVEEVEARAKTPDQETKHGMDSGYGTPTGISV</sequence>
<feature type="compositionally biased region" description="Basic and acidic residues" evidence="12">
    <location>
        <begin position="708"/>
        <end position="723"/>
    </location>
</feature>
<evidence type="ECO:0000256" key="9">
    <source>
        <dbReference type="ARBA" id="ARBA00023128"/>
    </source>
</evidence>
<keyword evidence="4" id="KW-0547">Nucleotide-binding</keyword>